<feature type="region of interest" description="Disordered" evidence="3">
    <location>
        <begin position="170"/>
        <end position="237"/>
    </location>
</feature>
<dbReference type="InterPro" id="IPR057541">
    <property type="entry name" value="PACS1/2_N"/>
</dbReference>
<feature type="compositionally biased region" description="Basic and acidic residues" evidence="3">
    <location>
        <begin position="371"/>
        <end position="385"/>
    </location>
</feature>
<feature type="compositionally biased region" description="Basic and acidic residues" evidence="3">
    <location>
        <begin position="326"/>
        <end position="345"/>
    </location>
</feature>
<protein>
    <submittedName>
        <fullName evidence="6">Putative phosphofurin acidic cluster sorting protein 2-like isoform x6</fullName>
    </submittedName>
</protein>
<feature type="domain" description="Phosphofurin acidic cluster sorting protein 1/2 C-terminal" evidence="4">
    <location>
        <begin position="434"/>
        <end position="849"/>
    </location>
</feature>
<dbReference type="PANTHER" id="PTHR13280">
    <property type="entry name" value="PHOSPHOFURIN ACIDIC CLUSTER SORTING PROTEIN"/>
    <property type="match status" value="1"/>
</dbReference>
<name>A0A2R5L4F3_9ACAR</name>
<evidence type="ECO:0000313" key="6">
    <source>
        <dbReference type="EMBL" id="MBY04369.1"/>
    </source>
</evidence>
<keyword evidence="2" id="KW-0597">Phosphoprotein</keyword>
<proteinExistence type="inferred from homology"/>
<evidence type="ECO:0000256" key="2">
    <source>
        <dbReference type="ARBA" id="ARBA00022553"/>
    </source>
</evidence>
<dbReference type="InterPro" id="IPR019381">
    <property type="entry name" value="PACS1/2_C"/>
</dbReference>
<feature type="compositionally biased region" description="Acidic residues" evidence="3">
    <location>
        <begin position="198"/>
        <end position="218"/>
    </location>
</feature>
<dbReference type="Pfam" id="PF25332">
    <property type="entry name" value="C2_PACS_N"/>
    <property type="match status" value="1"/>
</dbReference>
<dbReference type="PANTHER" id="PTHR13280:SF17">
    <property type="entry name" value="KRUEPPEL TARGET AT 95D, ISOFORM A"/>
    <property type="match status" value="1"/>
</dbReference>
<accession>A0A2R5L4F3</accession>
<dbReference type="GO" id="GO:0072659">
    <property type="term" value="P:protein localization to plasma membrane"/>
    <property type="evidence" value="ECO:0007669"/>
    <property type="project" value="TreeGrafter"/>
</dbReference>
<reference evidence="6" key="1">
    <citation type="submission" date="2018-03" db="EMBL/GenBank/DDBJ databases">
        <title>The relapsing fever spirochete Borrelia turicatae persists in the highly oxidative environment of its soft-bodied tick vector.</title>
        <authorList>
            <person name="Bourret T.J."/>
            <person name="Boyle W.K."/>
            <person name="Valenzuela J.G."/>
            <person name="Oliveira F."/>
            <person name="Lopez J.E."/>
        </authorList>
    </citation>
    <scope>NUCLEOTIDE SEQUENCE</scope>
    <source>
        <strain evidence="6">Kansas strain/isolate</strain>
        <tissue evidence="6">Salivary glands</tissue>
    </source>
</reference>
<feature type="compositionally biased region" description="Basic and acidic residues" evidence="3">
    <location>
        <begin position="391"/>
        <end position="430"/>
    </location>
</feature>
<feature type="region of interest" description="Disordered" evidence="3">
    <location>
        <begin position="665"/>
        <end position="687"/>
    </location>
</feature>
<feature type="region of interest" description="Disordered" evidence="3">
    <location>
        <begin position="291"/>
        <end position="430"/>
    </location>
</feature>
<dbReference type="EMBL" id="GGLE01000243">
    <property type="protein sequence ID" value="MBY04369.1"/>
    <property type="molecule type" value="Transcribed_RNA"/>
</dbReference>
<evidence type="ECO:0000259" key="4">
    <source>
        <dbReference type="Pfam" id="PF10254"/>
    </source>
</evidence>
<feature type="compositionally biased region" description="Acidic residues" evidence="3">
    <location>
        <begin position="291"/>
        <end position="302"/>
    </location>
</feature>
<organism evidence="6">
    <name type="scientific">Ornithodoros turicata</name>
    <dbReference type="NCBI Taxonomy" id="34597"/>
    <lineage>
        <taxon>Eukaryota</taxon>
        <taxon>Metazoa</taxon>
        <taxon>Ecdysozoa</taxon>
        <taxon>Arthropoda</taxon>
        <taxon>Chelicerata</taxon>
        <taxon>Arachnida</taxon>
        <taxon>Acari</taxon>
        <taxon>Parasitiformes</taxon>
        <taxon>Ixodida</taxon>
        <taxon>Ixodoidea</taxon>
        <taxon>Argasidae</taxon>
        <taxon>Ornithodorinae</taxon>
        <taxon>Ornithodoros</taxon>
    </lineage>
</organism>
<dbReference type="Pfam" id="PF10254">
    <property type="entry name" value="Pacs-1"/>
    <property type="match status" value="1"/>
</dbReference>
<comment type="similarity">
    <text evidence="1">Belongs to the PACS family.</text>
</comment>
<evidence type="ECO:0000256" key="3">
    <source>
        <dbReference type="SAM" id="MobiDB-lite"/>
    </source>
</evidence>
<dbReference type="AlphaFoldDB" id="A0A2R5L4F3"/>
<feature type="domain" description="Phosphofurin acidic cluster sorting protein 1/2 N-terminal C2" evidence="5">
    <location>
        <begin position="17"/>
        <end position="176"/>
    </location>
</feature>
<sequence>MAEKSSNRPSNVSVKPVPMKLFAAWEVDKTTPNCIPRQCTFTLTRLVLIKPVGGDVTSVIVAVKMQSSKRTLRSNDIPVPNSGLLDSELDLTFSLQYPHYLKGGGNKLHVILQRRKRYKNRAMLGYKTIATGVINMSEVLQRPLGRDLELMSEEKEKVDAIGRIRVEALSSQPVEQEDPDRQKHPHFANADAERSADYTDDEDDSSSNDEGSDSEAVVEDGAGHTNGALRRRRSSQMRKRNIKQKFIALLKKFRVQGAEAFDTEHYPEELEQELMHKNPREIEDLLFDELDDLSDSGPEADDISISSTPKPSLRPFFSTSTLVPLETEKSHSEKHSDDSLRKGESDSAQDTGTEQEYYDTPASTGSPPKMTPEERKSSSDKETKEKKSKLFARERHTSTSKEKRAPSQKEQREKGSIDKSTSLKDTESSPRKSVVDQLACIFPTDESIPERIVLVDAGGHPGGHGVALALQAATQQSWVVTAGTGPDLRASVTTLVNKIQKFCNCNSKPPPVIRVGVVGPDSFVTSVLRLYVEHFSSKPPEWQHYVRFFIIPLGTSAIARYLASVDNCYTAQFVEPSWKELVDHTSDDSTSLESQELMDRVVNYLSSANAVLQLPVAEVMATYKEKSSDEESLQVFIPFISDVKIGMMEGTATSVDYEDGSVALSGSPPSTSLMEKARENTTPPNSPCISNTIINSGGGNCAPPVPTPTTPQPTESMDLQLDYWTLPLRMEQGKRGESNKFTLKQAFRSLQVSRLPSIGETLGASLTLSYVIKEKKQKIMRLGKKKERETDKESRCQVVEGVHRLICSCKNVQAPLKVAVDGVDWNGVKFFQLTSQWQTHIKYFPVGLYIVPEHGPGH</sequence>
<evidence type="ECO:0000259" key="5">
    <source>
        <dbReference type="Pfam" id="PF25332"/>
    </source>
</evidence>
<evidence type="ECO:0000256" key="1">
    <source>
        <dbReference type="ARBA" id="ARBA00008590"/>
    </source>
</evidence>